<organism evidence="1 2">
    <name type="scientific">Acanthoscelides obtectus</name>
    <name type="common">Bean weevil</name>
    <name type="synonym">Bruchus obtectus</name>
    <dbReference type="NCBI Taxonomy" id="200917"/>
    <lineage>
        <taxon>Eukaryota</taxon>
        <taxon>Metazoa</taxon>
        <taxon>Ecdysozoa</taxon>
        <taxon>Arthropoda</taxon>
        <taxon>Hexapoda</taxon>
        <taxon>Insecta</taxon>
        <taxon>Pterygota</taxon>
        <taxon>Neoptera</taxon>
        <taxon>Endopterygota</taxon>
        <taxon>Coleoptera</taxon>
        <taxon>Polyphaga</taxon>
        <taxon>Cucujiformia</taxon>
        <taxon>Chrysomeloidea</taxon>
        <taxon>Chrysomelidae</taxon>
        <taxon>Bruchinae</taxon>
        <taxon>Bruchini</taxon>
        <taxon>Acanthoscelides</taxon>
    </lineage>
</organism>
<evidence type="ECO:0000313" key="1">
    <source>
        <dbReference type="EMBL" id="CAH1963757.1"/>
    </source>
</evidence>
<accession>A0A9P0P0D7</accession>
<protein>
    <submittedName>
        <fullName evidence="1">Uncharacterized protein</fullName>
    </submittedName>
</protein>
<dbReference type="AlphaFoldDB" id="A0A9P0P0D7"/>
<keyword evidence="2" id="KW-1185">Reference proteome</keyword>
<comment type="caution">
    <text evidence="1">The sequence shown here is derived from an EMBL/GenBank/DDBJ whole genome shotgun (WGS) entry which is preliminary data.</text>
</comment>
<name>A0A9P0P0D7_ACAOB</name>
<evidence type="ECO:0000313" key="2">
    <source>
        <dbReference type="Proteomes" id="UP001152888"/>
    </source>
</evidence>
<dbReference type="EMBL" id="CAKOFQ010006710">
    <property type="protein sequence ID" value="CAH1963757.1"/>
    <property type="molecule type" value="Genomic_DNA"/>
</dbReference>
<reference evidence="1" key="1">
    <citation type="submission" date="2022-03" db="EMBL/GenBank/DDBJ databases">
        <authorList>
            <person name="Sayadi A."/>
        </authorList>
    </citation>
    <scope>NUCLEOTIDE SEQUENCE</scope>
</reference>
<sequence length="20" mass="2096">MTACSLKAANASENVNIVFI</sequence>
<proteinExistence type="predicted"/>
<gene>
    <name evidence="1" type="ORF">ACAOBT_LOCUS5384</name>
</gene>
<dbReference type="Proteomes" id="UP001152888">
    <property type="component" value="Unassembled WGS sequence"/>
</dbReference>